<sequence>MERRLKEIEGAMERKKREEKRKNILVRELKVEGREAEKEVEELCRRLETKVHIEGVRRIKSGGVGESDLVIVKLKSEEKKKELLGKKTAKREQGLAGGGPDVEGEENEMGVKRDSKREGTERWESMGRA</sequence>
<feature type="region of interest" description="Disordered" evidence="2">
    <location>
        <begin position="83"/>
        <end position="129"/>
    </location>
</feature>
<dbReference type="EMBL" id="OZ034825">
    <property type="protein sequence ID" value="CAL1680934.1"/>
    <property type="molecule type" value="Genomic_DNA"/>
</dbReference>
<gene>
    <name evidence="3" type="ORF">LPLAT_LOCUS6877</name>
</gene>
<reference evidence="3" key="1">
    <citation type="submission" date="2024-04" db="EMBL/GenBank/DDBJ databases">
        <authorList>
            <consortium name="Molecular Ecology Group"/>
        </authorList>
    </citation>
    <scope>NUCLEOTIDE SEQUENCE</scope>
</reference>
<dbReference type="AlphaFoldDB" id="A0AAV2NLD7"/>
<dbReference type="Proteomes" id="UP001497644">
    <property type="component" value="Chromosome 2"/>
</dbReference>
<keyword evidence="4" id="KW-1185">Reference proteome</keyword>
<feature type="compositionally biased region" description="Basic and acidic residues" evidence="2">
    <location>
        <begin position="83"/>
        <end position="93"/>
    </location>
</feature>
<evidence type="ECO:0000313" key="4">
    <source>
        <dbReference type="Proteomes" id="UP001497644"/>
    </source>
</evidence>
<name>A0AAV2NLD7_9HYME</name>
<feature type="compositionally biased region" description="Basic and acidic residues" evidence="2">
    <location>
        <begin position="109"/>
        <end position="129"/>
    </location>
</feature>
<keyword evidence="1" id="KW-0175">Coiled coil</keyword>
<evidence type="ECO:0000313" key="3">
    <source>
        <dbReference type="EMBL" id="CAL1680934.1"/>
    </source>
</evidence>
<evidence type="ECO:0000256" key="2">
    <source>
        <dbReference type="SAM" id="MobiDB-lite"/>
    </source>
</evidence>
<organism evidence="3 4">
    <name type="scientific">Lasius platythorax</name>
    <dbReference type="NCBI Taxonomy" id="488582"/>
    <lineage>
        <taxon>Eukaryota</taxon>
        <taxon>Metazoa</taxon>
        <taxon>Ecdysozoa</taxon>
        <taxon>Arthropoda</taxon>
        <taxon>Hexapoda</taxon>
        <taxon>Insecta</taxon>
        <taxon>Pterygota</taxon>
        <taxon>Neoptera</taxon>
        <taxon>Endopterygota</taxon>
        <taxon>Hymenoptera</taxon>
        <taxon>Apocrita</taxon>
        <taxon>Aculeata</taxon>
        <taxon>Formicoidea</taxon>
        <taxon>Formicidae</taxon>
        <taxon>Formicinae</taxon>
        <taxon>Lasius</taxon>
        <taxon>Lasius</taxon>
    </lineage>
</organism>
<protein>
    <submittedName>
        <fullName evidence="3">Uncharacterized protein</fullName>
    </submittedName>
</protein>
<accession>A0AAV2NLD7</accession>
<evidence type="ECO:0000256" key="1">
    <source>
        <dbReference type="SAM" id="Coils"/>
    </source>
</evidence>
<feature type="coiled-coil region" evidence="1">
    <location>
        <begin position="1"/>
        <end position="46"/>
    </location>
</feature>
<proteinExistence type="predicted"/>